<keyword evidence="1" id="KW-1185">Reference proteome</keyword>
<dbReference type="GeneID" id="110976191"/>
<dbReference type="AlphaFoldDB" id="A0A8B7XVS4"/>
<dbReference type="RefSeq" id="XP_022084968.1">
    <property type="nucleotide sequence ID" value="XM_022229276.1"/>
</dbReference>
<protein>
    <submittedName>
        <fullName evidence="2">Uncharacterized protein LOC110976191 isoform X2</fullName>
    </submittedName>
</protein>
<dbReference type="Proteomes" id="UP000694845">
    <property type="component" value="Unplaced"/>
</dbReference>
<proteinExistence type="predicted"/>
<sequence>MLSYQDKLKVMKEHHKALERTSMFILDDLAAGEGKTTLEDGGNVEPGPRYAVDDGFSKMSTSQLGADRDDIKLRFPCIYCQLFVTFIATVKSDERISEMMRAISELICVLWSPADSMNDCVDYAQQKTSLLHSMINGFMVECGTVCDGEGADEQLAVLGRMLQEVNRASQEVPTTEKPDIASLAIN</sequence>
<evidence type="ECO:0000313" key="1">
    <source>
        <dbReference type="Proteomes" id="UP000694845"/>
    </source>
</evidence>
<accession>A0A8B7XVS4</accession>
<gene>
    <name evidence="2" type="primary">LOC110976191</name>
</gene>
<reference evidence="2" key="1">
    <citation type="submission" date="2025-08" db="UniProtKB">
        <authorList>
            <consortium name="RefSeq"/>
        </authorList>
    </citation>
    <scope>IDENTIFICATION</scope>
</reference>
<name>A0A8B7XVS4_ACAPL</name>
<organism evidence="1 2">
    <name type="scientific">Acanthaster planci</name>
    <name type="common">Crown-of-thorns starfish</name>
    <dbReference type="NCBI Taxonomy" id="133434"/>
    <lineage>
        <taxon>Eukaryota</taxon>
        <taxon>Metazoa</taxon>
        <taxon>Echinodermata</taxon>
        <taxon>Eleutherozoa</taxon>
        <taxon>Asterozoa</taxon>
        <taxon>Asteroidea</taxon>
        <taxon>Valvatacea</taxon>
        <taxon>Valvatida</taxon>
        <taxon>Acanthasteridae</taxon>
        <taxon>Acanthaster</taxon>
    </lineage>
</organism>
<evidence type="ECO:0000313" key="2">
    <source>
        <dbReference type="RefSeq" id="XP_022084968.1"/>
    </source>
</evidence>